<dbReference type="InterPro" id="IPR001437">
    <property type="entry name" value="Tscrpt_elong_fac_GreA/B_C"/>
</dbReference>
<evidence type="ECO:0000256" key="2">
    <source>
        <dbReference type="ARBA" id="ARBA00013729"/>
    </source>
</evidence>
<feature type="domain" description="Transcription elongation factor GreA/GreB C-terminal" evidence="10">
    <location>
        <begin position="90"/>
        <end position="164"/>
    </location>
</feature>
<dbReference type="EMBL" id="PHEX01000015">
    <property type="protein sequence ID" value="PKQ28468.1"/>
    <property type="molecule type" value="Genomic_DNA"/>
</dbReference>
<dbReference type="GO" id="GO:0006354">
    <property type="term" value="P:DNA-templated transcription elongation"/>
    <property type="evidence" value="ECO:0007669"/>
    <property type="project" value="TreeGrafter"/>
</dbReference>
<dbReference type="PIRSF" id="PIRSF006092">
    <property type="entry name" value="GreA_GreB"/>
    <property type="match status" value="1"/>
</dbReference>
<evidence type="ECO:0000256" key="9">
    <source>
        <dbReference type="RuleBase" id="RU000556"/>
    </source>
</evidence>
<evidence type="ECO:0000256" key="5">
    <source>
        <dbReference type="ARBA" id="ARBA00023163"/>
    </source>
</evidence>
<evidence type="ECO:0000259" key="10">
    <source>
        <dbReference type="Pfam" id="PF01272"/>
    </source>
</evidence>
<evidence type="ECO:0000256" key="4">
    <source>
        <dbReference type="ARBA" id="ARBA00023125"/>
    </source>
</evidence>
<keyword evidence="3 8" id="KW-0805">Transcription regulation</keyword>
<dbReference type="InterPro" id="IPR006359">
    <property type="entry name" value="Tscrpt_elong_fac_GreA"/>
</dbReference>
<dbReference type="PANTHER" id="PTHR30437">
    <property type="entry name" value="TRANSCRIPTION ELONGATION FACTOR GREA"/>
    <property type="match status" value="1"/>
</dbReference>
<dbReference type="PANTHER" id="PTHR30437:SF4">
    <property type="entry name" value="TRANSCRIPTION ELONGATION FACTOR GREA"/>
    <property type="match status" value="1"/>
</dbReference>
<keyword evidence="12" id="KW-0251">Elongation factor</keyword>
<gene>
    <name evidence="8" type="primary">greA</name>
    <name evidence="12" type="ORF">CVT63_02690</name>
</gene>
<dbReference type="InterPro" id="IPR036805">
    <property type="entry name" value="Tscrpt_elong_fac_GreA/B_N_sf"/>
</dbReference>
<comment type="function">
    <text evidence="6 8 9">Necessary for efficient RNA polymerase transcription elongation past template-encoded arresting sites. The arresting sites in DNA have the property of trapping a certain fraction of elongating RNA polymerases that pass through, resulting in locked ternary complexes. Cleavage of the nascent transcript by cleavage factors such as GreA or GreB allows the resumption of elongation from the new 3'terminus. GreA releases sequences of 2 to 3 nucleotides.</text>
</comment>
<dbReference type="SUPFAM" id="SSF54534">
    <property type="entry name" value="FKBP-like"/>
    <property type="match status" value="1"/>
</dbReference>
<dbReference type="GO" id="GO:0003677">
    <property type="term" value="F:DNA binding"/>
    <property type="evidence" value="ECO:0007669"/>
    <property type="project" value="UniProtKB-UniRule"/>
</dbReference>
<dbReference type="AlphaFoldDB" id="A0A2N3G773"/>
<dbReference type="Pfam" id="PF03449">
    <property type="entry name" value="GreA_GreB_N"/>
    <property type="match status" value="1"/>
</dbReference>
<comment type="similarity">
    <text evidence="1 8 9">Belongs to the GreA/GreB family.</text>
</comment>
<dbReference type="SUPFAM" id="SSF46557">
    <property type="entry name" value="GreA transcript cleavage protein, N-terminal domain"/>
    <property type="match status" value="1"/>
</dbReference>
<dbReference type="GO" id="GO:0003746">
    <property type="term" value="F:translation elongation factor activity"/>
    <property type="evidence" value="ECO:0007669"/>
    <property type="project" value="UniProtKB-KW"/>
</dbReference>
<evidence type="ECO:0000259" key="11">
    <source>
        <dbReference type="Pfam" id="PF03449"/>
    </source>
</evidence>
<dbReference type="InterPro" id="IPR036953">
    <property type="entry name" value="GreA/GreB_C_sf"/>
</dbReference>
<evidence type="ECO:0000313" key="12">
    <source>
        <dbReference type="EMBL" id="PKQ28468.1"/>
    </source>
</evidence>
<keyword evidence="4 8" id="KW-0238">DNA-binding</keyword>
<dbReference type="HAMAP" id="MF_00105">
    <property type="entry name" value="GreA_GreB"/>
    <property type="match status" value="1"/>
</dbReference>
<dbReference type="InterPro" id="IPR023459">
    <property type="entry name" value="Tscrpt_elong_fac_GreA/B_fam"/>
</dbReference>
<feature type="domain" description="Transcription elongation factor GreA/GreB N-terminal" evidence="11">
    <location>
        <begin position="12"/>
        <end position="82"/>
    </location>
</feature>
<evidence type="ECO:0000256" key="3">
    <source>
        <dbReference type="ARBA" id="ARBA00023015"/>
    </source>
</evidence>
<evidence type="ECO:0000256" key="7">
    <source>
        <dbReference type="ARBA" id="ARBA00030776"/>
    </source>
</evidence>
<dbReference type="FunFam" id="1.10.287.180:FF:000001">
    <property type="entry name" value="Transcription elongation factor GreA"/>
    <property type="match status" value="1"/>
</dbReference>
<dbReference type="Gene3D" id="1.10.287.180">
    <property type="entry name" value="Transcription elongation factor, GreA/GreB, N-terminal domain"/>
    <property type="match status" value="1"/>
</dbReference>
<evidence type="ECO:0000256" key="1">
    <source>
        <dbReference type="ARBA" id="ARBA00008213"/>
    </source>
</evidence>
<dbReference type="Pfam" id="PF01272">
    <property type="entry name" value="GreA_GreB"/>
    <property type="match status" value="1"/>
</dbReference>
<proteinExistence type="inferred from homology"/>
<dbReference type="NCBIfam" id="TIGR01462">
    <property type="entry name" value="greA"/>
    <property type="match status" value="1"/>
</dbReference>
<dbReference type="FunFam" id="3.10.50.30:FF:000001">
    <property type="entry name" value="Transcription elongation factor GreA"/>
    <property type="match status" value="1"/>
</dbReference>
<dbReference type="Gene3D" id="3.10.50.30">
    <property type="entry name" value="Transcription elongation factor, GreA/GreB, C-terminal domain"/>
    <property type="match status" value="1"/>
</dbReference>
<dbReference type="Proteomes" id="UP000233654">
    <property type="component" value="Unassembled WGS sequence"/>
</dbReference>
<dbReference type="InterPro" id="IPR022691">
    <property type="entry name" value="Tscrpt_elong_fac_GreA/B_N"/>
</dbReference>
<reference evidence="12 13" key="1">
    <citation type="journal article" date="2017" name="ISME J.">
        <title>Potential for microbial H2 and metal transformations associated with novel bacteria and archaea in deep terrestrial subsurface sediments.</title>
        <authorList>
            <person name="Hernsdorf A.W."/>
            <person name="Amano Y."/>
            <person name="Miyakawa K."/>
            <person name="Ise K."/>
            <person name="Suzuki Y."/>
            <person name="Anantharaman K."/>
            <person name="Probst A."/>
            <person name="Burstein D."/>
            <person name="Thomas B.C."/>
            <person name="Banfield J.F."/>
        </authorList>
    </citation>
    <scope>NUCLEOTIDE SEQUENCE [LARGE SCALE GENOMIC DNA]</scope>
    <source>
        <strain evidence="12">HGW-Actinobacteria-3</strain>
    </source>
</reference>
<comment type="caution">
    <text evidence="12">The sequence shown here is derived from an EMBL/GenBank/DDBJ whole genome shotgun (WGS) entry which is preliminary data.</text>
</comment>
<dbReference type="GO" id="GO:0032784">
    <property type="term" value="P:regulation of DNA-templated transcription elongation"/>
    <property type="evidence" value="ECO:0007669"/>
    <property type="project" value="UniProtKB-UniRule"/>
</dbReference>
<evidence type="ECO:0000256" key="6">
    <source>
        <dbReference type="ARBA" id="ARBA00024916"/>
    </source>
</evidence>
<organism evidence="12 13">
    <name type="scientific">Candidatus Anoxymicrobium japonicum</name>
    <dbReference type="NCBI Taxonomy" id="2013648"/>
    <lineage>
        <taxon>Bacteria</taxon>
        <taxon>Bacillati</taxon>
        <taxon>Actinomycetota</taxon>
        <taxon>Candidatus Geothermincolia</taxon>
        <taxon>Candidatus Geothermincolales</taxon>
        <taxon>Candidatus Anoxymicrobiaceae</taxon>
        <taxon>Candidatus Anoxymicrobium</taxon>
    </lineage>
</organism>
<evidence type="ECO:0000256" key="8">
    <source>
        <dbReference type="HAMAP-Rule" id="MF_00105"/>
    </source>
</evidence>
<evidence type="ECO:0000313" key="13">
    <source>
        <dbReference type="Proteomes" id="UP000233654"/>
    </source>
</evidence>
<keyword evidence="5 8" id="KW-0804">Transcription</keyword>
<protein>
    <recommendedName>
        <fullName evidence="2 8">Transcription elongation factor GreA</fullName>
    </recommendedName>
    <alternativeName>
        <fullName evidence="7 8">Transcript cleavage factor GreA</fullName>
    </alternativeName>
</protein>
<dbReference type="GO" id="GO:0070063">
    <property type="term" value="F:RNA polymerase binding"/>
    <property type="evidence" value="ECO:0007669"/>
    <property type="project" value="InterPro"/>
</dbReference>
<keyword evidence="12" id="KW-0648">Protein biosynthesis</keyword>
<sequence>MELINTENKDEVILTEEGHNKLNEELNKLKNVKRNEIAERLKQAISYGDITENSEYDDAKNEQARIEYRIDTIETILANAKVISRRQVKTKEVGIGSMVEIKQVSSGKKSQRYRIVGSAEANAEEHSISFQSPVGQALMGLKVGDVARVSAPAGEKKYRVLTIKK</sequence>
<dbReference type="InterPro" id="IPR018151">
    <property type="entry name" value="TF_GreA/GreB_CS"/>
</dbReference>
<name>A0A2N3G773_9ACTN</name>
<accession>A0A2N3G773</accession>
<dbReference type="InterPro" id="IPR028624">
    <property type="entry name" value="Tscrpt_elong_fac_GreA/B"/>
</dbReference>
<dbReference type="PROSITE" id="PS00829">
    <property type="entry name" value="GREAB_1"/>
    <property type="match status" value="1"/>
</dbReference>
<dbReference type="NCBIfam" id="NF001263">
    <property type="entry name" value="PRK00226.1-4"/>
    <property type="match status" value="1"/>
</dbReference>